<dbReference type="GO" id="GO:0016209">
    <property type="term" value="F:antioxidant activity"/>
    <property type="evidence" value="ECO:0007669"/>
    <property type="project" value="InterPro"/>
</dbReference>
<dbReference type="GO" id="GO:0016491">
    <property type="term" value="F:oxidoreductase activity"/>
    <property type="evidence" value="ECO:0007669"/>
    <property type="project" value="InterPro"/>
</dbReference>
<reference evidence="3" key="1">
    <citation type="submission" date="2017-04" db="EMBL/GenBank/DDBJ databases">
        <authorList>
            <person name="Varghese N."/>
            <person name="Submissions S."/>
        </authorList>
    </citation>
    <scope>NUCLEOTIDE SEQUENCE [LARGE SCALE GENOMIC DNA]</scope>
    <source>
        <strain evidence="3">DSM 4125</strain>
    </source>
</reference>
<dbReference type="STRING" id="1028.SAMN05661096_03240"/>
<dbReference type="InterPro" id="IPR036249">
    <property type="entry name" value="Thioredoxin-like_sf"/>
</dbReference>
<dbReference type="InterPro" id="IPR045494">
    <property type="entry name" value="DUF6436"/>
</dbReference>
<evidence type="ECO:0000313" key="3">
    <source>
        <dbReference type="Proteomes" id="UP000193804"/>
    </source>
</evidence>
<keyword evidence="3" id="KW-1185">Reference proteome</keyword>
<dbReference type="RefSeq" id="WP_085518375.1">
    <property type="nucleotide sequence ID" value="NZ_FXAW01000007.1"/>
</dbReference>
<feature type="domain" description="DUF6436" evidence="1">
    <location>
        <begin position="60"/>
        <end position="196"/>
    </location>
</feature>
<dbReference type="Pfam" id="PF20029">
    <property type="entry name" value="DUF6436"/>
    <property type="match status" value="1"/>
</dbReference>
<accession>A0A1X7KXL6</accession>
<dbReference type="Gene3D" id="3.40.30.10">
    <property type="entry name" value="Glutaredoxin"/>
    <property type="match status" value="1"/>
</dbReference>
<gene>
    <name evidence="2" type="ORF">SAMN05661096_03240</name>
</gene>
<evidence type="ECO:0000259" key="1">
    <source>
        <dbReference type="Pfam" id="PF20029"/>
    </source>
</evidence>
<dbReference type="SUPFAM" id="SSF52833">
    <property type="entry name" value="Thioredoxin-like"/>
    <property type="match status" value="1"/>
</dbReference>
<name>A0A1X7KXL6_9BACT</name>
<dbReference type="OrthoDB" id="8897581at2"/>
<protein>
    <submittedName>
        <fullName evidence="2">AhpC/TSA family protein</fullName>
    </submittedName>
</protein>
<dbReference type="AlphaFoldDB" id="A0A1X7KXL6"/>
<dbReference type="Proteomes" id="UP000193804">
    <property type="component" value="Unassembled WGS sequence"/>
</dbReference>
<dbReference type="EMBL" id="FXAW01000007">
    <property type="protein sequence ID" value="SMG46180.1"/>
    <property type="molecule type" value="Genomic_DNA"/>
</dbReference>
<organism evidence="2 3">
    <name type="scientific">Marivirga sericea</name>
    <dbReference type="NCBI Taxonomy" id="1028"/>
    <lineage>
        <taxon>Bacteria</taxon>
        <taxon>Pseudomonadati</taxon>
        <taxon>Bacteroidota</taxon>
        <taxon>Cytophagia</taxon>
        <taxon>Cytophagales</taxon>
        <taxon>Marivirgaceae</taxon>
        <taxon>Marivirga</taxon>
    </lineage>
</organism>
<evidence type="ECO:0000313" key="2">
    <source>
        <dbReference type="EMBL" id="SMG46180.1"/>
    </source>
</evidence>
<sequence>MRILLAVLLTISILSVIGFLFWEQEWKFSKPTPVPSNHITVQTGDSIPDDVISMLGLTSADQLFIHFYNFDCPCSRFNIKEFQNLVIQYESRVKFLAVLETVGEEDSEVKDFVEKYDMGIDIYLDHEGLIAKKLGVYSTPQAVLIKNQQIYFSGNYNKARFCTTQNTKFASLALSAMVEDRQAPVFPELATVAYGCELPANGNTNTRFDKFFNFLSL</sequence>
<proteinExistence type="predicted"/>